<dbReference type="CDD" id="cd03469">
    <property type="entry name" value="Rieske_RO_Alpha_N"/>
    <property type="match status" value="1"/>
</dbReference>
<dbReference type="Gene3D" id="2.102.10.10">
    <property type="entry name" value="Rieske [2Fe-2S] iron-sulphur domain"/>
    <property type="match status" value="1"/>
</dbReference>
<keyword evidence="4" id="KW-0408">Iron</keyword>
<organism evidence="7 8">
    <name type="scientific">Polyplosphaeria fusca</name>
    <dbReference type="NCBI Taxonomy" id="682080"/>
    <lineage>
        <taxon>Eukaryota</taxon>
        <taxon>Fungi</taxon>
        <taxon>Dikarya</taxon>
        <taxon>Ascomycota</taxon>
        <taxon>Pezizomycotina</taxon>
        <taxon>Dothideomycetes</taxon>
        <taxon>Pleosporomycetidae</taxon>
        <taxon>Pleosporales</taxon>
        <taxon>Tetraplosphaeriaceae</taxon>
        <taxon>Polyplosphaeria</taxon>
    </lineage>
</organism>
<dbReference type="PRINTS" id="PR00090">
    <property type="entry name" value="RNGDIOXGNASE"/>
</dbReference>
<evidence type="ECO:0000259" key="6">
    <source>
        <dbReference type="PROSITE" id="PS51296"/>
    </source>
</evidence>
<proteinExistence type="predicted"/>
<keyword evidence="2" id="KW-0479">Metal-binding</keyword>
<keyword evidence="8" id="KW-1185">Reference proteome</keyword>
<protein>
    <submittedName>
        <fullName evidence="7">ISP domain-containing protein</fullName>
    </submittedName>
</protein>
<dbReference type="Pfam" id="PF00355">
    <property type="entry name" value="Rieske"/>
    <property type="match status" value="1"/>
</dbReference>
<evidence type="ECO:0000256" key="4">
    <source>
        <dbReference type="ARBA" id="ARBA00023004"/>
    </source>
</evidence>
<evidence type="ECO:0000313" key="7">
    <source>
        <dbReference type="EMBL" id="KAF2737243.1"/>
    </source>
</evidence>
<dbReference type="PANTHER" id="PTHR43756">
    <property type="entry name" value="CHOLINE MONOOXYGENASE, CHLOROPLASTIC"/>
    <property type="match status" value="1"/>
</dbReference>
<keyword evidence="1" id="KW-0001">2Fe-2S</keyword>
<dbReference type="InterPro" id="IPR001663">
    <property type="entry name" value="Rng_hydr_dOase-A"/>
</dbReference>
<feature type="domain" description="Rieske" evidence="6">
    <location>
        <begin position="60"/>
        <end position="147"/>
    </location>
</feature>
<name>A0A9P4R5L2_9PLEO</name>
<dbReference type="InterPro" id="IPR036922">
    <property type="entry name" value="Rieske_2Fe-2S_sf"/>
</dbReference>
<dbReference type="OrthoDB" id="426882at2759"/>
<gene>
    <name evidence="7" type="ORF">EJ04DRAFT_510357</name>
</gene>
<evidence type="ECO:0000256" key="3">
    <source>
        <dbReference type="ARBA" id="ARBA00023002"/>
    </source>
</evidence>
<dbReference type="InterPro" id="IPR017941">
    <property type="entry name" value="Rieske_2Fe-2S"/>
</dbReference>
<dbReference type="GO" id="GO:0016491">
    <property type="term" value="F:oxidoreductase activity"/>
    <property type="evidence" value="ECO:0007669"/>
    <property type="project" value="UniProtKB-KW"/>
</dbReference>
<dbReference type="Proteomes" id="UP000799444">
    <property type="component" value="Unassembled WGS sequence"/>
</dbReference>
<sequence length="390" mass="43614">MAAFANTPISIMVEKTSIEVAKEPDLLDGWWTSDGIYQLERRAVFSKTWMCITHRNRFNKPGDYISTEIAGFPILVILGKDRIARAFHNVCRHRAYTITQKPSGSSLVLGCRYHGWSYNTQGNLVKAPQFDNVAGFNKAENGLFGIKTCIDRAGFIYVNLNAQQVDEIPNCEGILDFANKHGIKESARWLNGWEMTGAFNWKTVGAGDRTGIGTAAIAMADASILTLMRSVFRRQFINLGDAKMYLSDPSTILVVFPKADIWVLMVSIPLSARRCNIRVDAFSCTNATLTDRDLEELKSYCQEIVHSFELLYMELKDTPPDLPTSLPLLKAHLKLERLVGHDVLPFKRDTGMSQAFCRAEKLCRDLDGLAHARNGKCAPRVASSGNVIEW</sequence>
<evidence type="ECO:0000256" key="5">
    <source>
        <dbReference type="ARBA" id="ARBA00023014"/>
    </source>
</evidence>
<evidence type="ECO:0000256" key="2">
    <source>
        <dbReference type="ARBA" id="ARBA00022723"/>
    </source>
</evidence>
<dbReference type="PANTHER" id="PTHR43756:SF6">
    <property type="entry name" value="CLUSTER-BINDING PROTEIN, PUTATIVE (AFU_ORTHOLOGUE AFUA_6G03920)-RELATED"/>
    <property type="match status" value="1"/>
</dbReference>
<keyword evidence="3" id="KW-0560">Oxidoreductase</keyword>
<dbReference type="GO" id="GO:0051537">
    <property type="term" value="F:2 iron, 2 sulfur cluster binding"/>
    <property type="evidence" value="ECO:0007669"/>
    <property type="project" value="UniProtKB-KW"/>
</dbReference>
<keyword evidence="5" id="KW-0411">Iron-sulfur</keyword>
<evidence type="ECO:0000256" key="1">
    <source>
        <dbReference type="ARBA" id="ARBA00022714"/>
    </source>
</evidence>
<dbReference type="PROSITE" id="PS51296">
    <property type="entry name" value="RIESKE"/>
    <property type="match status" value="1"/>
</dbReference>
<dbReference type="AlphaFoldDB" id="A0A9P4R5L2"/>
<reference evidence="7" key="1">
    <citation type="journal article" date="2020" name="Stud. Mycol.">
        <title>101 Dothideomycetes genomes: a test case for predicting lifestyles and emergence of pathogens.</title>
        <authorList>
            <person name="Haridas S."/>
            <person name="Albert R."/>
            <person name="Binder M."/>
            <person name="Bloem J."/>
            <person name="Labutti K."/>
            <person name="Salamov A."/>
            <person name="Andreopoulos B."/>
            <person name="Baker S."/>
            <person name="Barry K."/>
            <person name="Bills G."/>
            <person name="Bluhm B."/>
            <person name="Cannon C."/>
            <person name="Castanera R."/>
            <person name="Culley D."/>
            <person name="Daum C."/>
            <person name="Ezra D."/>
            <person name="Gonzalez J."/>
            <person name="Henrissat B."/>
            <person name="Kuo A."/>
            <person name="Liang C."/>
            <person name="Lipzen A."/>
            <person name="Lutzoni F."/>
            <person name="Magnuson J."/>
            <person name="Mondo S."/>
            <person name="Nolan M."/>
            <person name="Ohm R."/>
            <person name="Pangilinan J."/>
            <person name="Park H.-J."/>
            <person name="Ramirez L."/>
            <person name="Alfaro M."/>
            <person name="Sun H."/>
            <person name="Tritt A."/>
            <person name="Yoshinaga Y."/>
            <person name="Zwiers L.-H."/>
            <person name="Turgeon B."/>
            <person name="Goodwin S."/>
            <person name="Spatafora J."/>
            <person name="Crous P."/>
            <person name="Grigoriev I."/>
        </authorList>
    </citation>
    <scope>NUCLEOTIDE SEQUENCE</scope>
    <source>
        <strain evidence="7">CBS 125425</strain>
    </source>
</reference>
<dbReference type="EMBL" id="ML996117">
    <property type="protein sequence ID" value="KAF2737243.1"/>
    <property type="molecule type" value="Genomic_DNA"/>
</dbReference>
<comment type="caution">
    <text evidence="7">The sequence shown here is derived from an EMBL/GenBank/DDBJ whole genome shotgun (WGS) entry which is preliminary data.</text>
</comment>
<evidence type="ECO:0000313" key="8">
    <source>
        <dbReference type="Proteomes" id="UP000799444"/>
    </source>
</evidence>
<dbReference type="GO" id="GO:0046872">
    <property type="term" value="F:metal ion binding"/>
    <property type="evidence" value="ECO:0007669"/>
    <property type="project" value="UniProtKB-KW"/>
</dbReference>
<dbReference type="SUPFAM" id="SSF50022">
    <property type="entry name" value="ISP domain"/>
    <property type="match status" value="1"/>
</dbReference>
<accession>A0A9P4R5L2</accession>